<name>O62187_CAEEL</name>
<dbReference type="HOGENOM" id="CLU_1023897_0_0_1"/>
<organism evidence="2 3">
    <name type="scientific">Caenorhabditis elegans</name>
    <dbReference type="NCBI Taxonomy" id="6239"/>
    <lineage>
        <taxon>Eukaryota</taxon>
        <taxon>Metazoa</taxon>
        <taxon>Ecdysozoa</taxon>
        <taxon>Nematoda</taxon>
        <taxon>Chromadorea</taxon>
        <taxon>Rhabditida</taxon>
        <taxon>Rhabditina</taxon>
        <taxon>Rhabditomorpha</taxon>
        <taxon>Rhabditoidea</taxon>
        <taxon>Rhabditidae</taxon>
        <taxon>Peloderinae</taxon>
        <taxon>Caenorhabditis</taxon>
    </lineage>
</organism>
<evidence type="ECO:0000313" key="4">
    <source>
        <dbReference type="WormBase" id="F31B9.2"/>
    </source>
</evidence>
<dbReference type="InParanoid" id="O62187"/>
<dbReference type="AlphaFoldDB" id="O62187"/>
<evidence type="ECO:0000313" key="3">
    <source>
        <dbReference type="Proteomes" id="UP000001940"/>
    </source>
</evidence>
<dbReference type="EMBL" id="BX284606">
    <property type="protein sequence ID" value="CAB04221.2"/>
    <property type="molecule type" value="Genomic_DNA"/>
</dbReference>
<keyword evidence="3" id="KW-1185">Reference proteome</keyword>
<reference evidence="2 3" key="1">
    <citation type="journal article" date="1998" name="Science">
        <title>Genome sequence of the nematode C. elegans: a platform for investigating biology.</title>
        <authorList>
            <consortium name="The C. elegans sequencing consortium"/>
            <person name="Sulson J.E."/>
            <person name="Waterston R."/>
        </authorList>
    </citation>
    <scope>NUCLEOTIDE SEQUENCE [LARGE SCALE GENOMIC DNA]</scope>
    <source>
        <strain evidence="2 3">Bristol N2</strain>
    </source>
</reference>
<dbReference type="PIR" id="T21584">
    <property type="entry name" value="T21584"/>
</dbReference>
<accession>O62187</accession>
<proteinExistence type="predicted"/>
<evidence type="ECO:0000313" key="2">
    <source>
        <dbReference type="EMBL" id="CAB04221.2"/>
    </source>
</evidence>
<keyword evidence="1" id="KW-0732">Signal</keyword>
<feature type="signal peptide" evidence="1">
    <location>
        <begin position="1"/>
        <end position="20"/>
    </location>
</feature>
<dbReference type="Bgee" id="WBGene00009279">
    <property type="expression patterns" value="Expressed in material anatomical entity and 2 other cell types or tissues"/>
</dbReference>
<dbReference type="Proteomes" id="UP000001940">
    <property type="component" value="Chromosome X"/>
</dbReference>
<protein>
    <submittedName>
        <fullName evidence="2">C6 domain-containing protein</fullName>
    </submittedName>
</protein>
<dbReference type="FunCoup" id="O62187">
    <property type="interactions" value="308"/>
</dbReference>
<evidence type="ECO:0000256" key="1">
    <source>
        <dbReference type="SAM" id="SignalP"/>
    </source>
</evidence>
<feature type="chain" id="PRO_5020561555" evidence="1">
    <location>
        <begin position="21"/>
        <end position="174"/>
    </location>
</feature>
<dbReference type="UCSC" id="F31B9.2">
    <property type="organism name" value="c. elegans"/>
</dbReference>
<gene>
    <name evidence="2" type="ORF">CELE_F31B9.2</name>
    <name evidence="2 4" type="ORF">F31B9.2</name>
</gene>
<sequence>MMIKIYVLFVLISFTYECAPTVPVSTTTISPNATTTTQPSNISTTSTIATTTTTGANNCCQWPMAPEFVNTADPVQQSWNGCNQSVFFNCTFSNTTLYTEEVGIAVNFGQSFSLDKENNVRFTNQRLVLTSISCNPTDHLWYPNGTGVGYEQFACAYELVNGTWVRGLPMITSG</sequence>
<dbReference type="AGR" id="WB:WBGene00009279"/>
<dbReference type="WormBase" id="F31B9.2">
    <property type="protein sequence ID" value="CE53225"/>
    <property type="gene ID" value="WBGene00009279"/>
</dbReference>